<reference evidence="3" key="2">
    <citation type="submission" date="2020-09" db="EMBL/GenBank/DDBJ databases">
        <authorList>
            <person name="Sun Q."/>
            <person name="Sedlacek I."/>
        </authorList>
    </citation>
    <scope>NUCLEOTIDE SEQUENCE</scope>
    <source>
        <strain evidence="3">CCM 8606</strain>
    </source>
</reference>
<dbReference type="InterPro" id="IPR001584">
    <property type="entry name" value="Integrase_cat-core"/>
</dbReference>
<proteinExistence type="predicted"/>
<evidence type="ECO:0000313" key="3">
    <source>
        <dbReference type="EMBL" id="GGI14782.1"/>
    </source>
</evidence>
<dbReference type="AlphaFoldDB" id="A0A8J3EZ02"/>
<dbReference type="Pfam" id="PF00665">
    <property type="entry name" value="rve"/>
    <property type="match status" value="1"/>
</dbReference>
<reference evidence="3" key="1">
    <citation type="journal article" date="2014" name="Int. J. Syst. Evol. Microbiol.">
        <title>Complete genome sequence of Corynebacterium casei LMG S-19264T (=DSM 44701T), isolated from a smear-ripened cheese.</title>
        <authorList>
            <consortium name="US DOE Joint Genome Institute (JGI-PGF)"/>
            <person name="Walter F."/>
            <person name="Albersmeier A."/>
            <person name="Kalinowski J."/>
            <person name="Ruckert C."/>
        </authorList>
    </citation>
    <scope>NUCLEOTIDE SEQUENCE</scope>
    <source>
        <strain evidence="3">CCM 8606</strain>
    </source>
</reference>
<dbReference type="InterPro" id="IPR048020">
    <property type="entry name" value="Transpos_IS3"/>
</dbReference>
<protein>
    <recommendedName>
        <fullName evidence="2">Integrase catalytic domain-containing protein</fullName>
    </recommendedName>
</protein>
<dbReference type="SUPFAM" id="SSF53098">
    <property type="entry name" value="Ribonuclease H-like"/>
    <property type="match status" value="1"/>
</dbReference>
<sequence>MFERAHGRYGHRRIRLALQGQGVRVSRKLTIKLMREEGLVCRVRARKRYTAYRGTVSRIVPNILDRKFRPPHANHTWVSDVSEFRIGKHKLYLSPVIDLYDHSVLGFALGTSANCDLTNESLRHAFKRAQPAPRLLVHTDQGVQYQSAAWKKILIKHQAIPSMSRKGNCHDNALAENFFSHIKTELFYQHTFTTLHELKQAIRPESTGATPKESKKDSTA</sequence>
<dbReference type="Gene3D" id="3.30.420.10">
    <property type="entry name" value="Ribonuclease H-like superfamily/Ribonuclease H"/>
    <property type="match status" value="1"/>
</dbReference>
<dbReference type="InterPro" id="IPR025948">
    <property type="entry name" value="HTH-like_dom"/>
</dbReference>
<comment type="caution">
    <text evidence="3">The sequence shown here is derived from an EMBL/GenBank/DDBJ whole genome shotgun (WGS) entry which is preliminary data.</text>
</comment>
<dbReference type="PANTHER" id="PTHR46889:SF4">
    <property type="entry name" value="TRANSPOSASE INSO FOR INSERTION SEQUENCE ELEMENT IS911B-RELATED"/>
    <property type="match status" value="1"/>
</dbReference>
<dbReference type="InterPro" id="IPR050900">
    <property type="entry name" value="Transposase_IS3/IS150/IS904"/>
</dbReference>
<evidence type="ECO:0000256" key="1">
    <source>
        <dbReference type="ARBA" id="ARBA00002286"/>
    </source>
</evidence>
<name>A0A8J3EZ02_9BIFI</name>
<dbReference type="InterPro" id="IPR012337">
    <property type="entry name" value="RNaseH-like_sf"/>
</dbReference>
<dbReference type="GO" id="GO:0003676">
    <property type="term" value="F:nucleic acid binding"/>
    <property type="evidence" value="ECO:0007669"/>
    <property type="project" value="InterPro"/>
</dbReference>
<dbReference type="Pfam" id="PF13333">
    <property type="entry name" value="rve_2"/>
    <property type="match status" value="1"/>
</dbReference>
<organism evidence="3 4">
    <name type="scientific">Galliscardovia ingluviei</name>
    <dbReference type="NCBI Taxonomy" id="1769422"/>
    <lineage>
        <taxon>Bacteria</taxon>
        <taxon>Bacillati</taxon>
        <taxon>Actinomycetota</taxon>
        <taxon>Actinomycetes</taxon>
        <taxon>Bifidobacteriales</taxon>
        <taxon>Bifidobacteriaceae</taxon>
        <taxon>Galliscardovia</taxon>
    </lineage>
</organism>
<dbReference type="PROSITE" id="PS50994">
    <property type="entry name" value="INTEGRASE"/>
    <property type="match status" value="1"/>
</dbReference>
<dbReference type="PANTHER" id="PTHR46889">
    <property type="entry name" value="TRANSPOSASE INSF FOR INSERTION SEQUENCE IS3B-RELATED"/>
    <property type="match status" value="1"/>
</dbReference>
<dbReference type="Pfam" id="PF13276">
    <property type="entry name" value="HTH_21"/>
    <property type="match status" value="1"/>
</dbReference>
<comment type="function">
    <text evidence="1">Involved in the transposition of the insertion sequence.</text>
</comment>
<gene>
    <name evidence="3" type="ORF">GCM10007377_12640</name>
</gene>
<evidence type="ECO:0000313" key="4">
    <source>
        <dbReference type="Proteomes" id="UP000619536"/>
    </source>
</evidence>
<dbReference type="EMBL" id="BMDH01000003">
    <property type="protein sequence ID" value="GGI14782.1"/>
    <property type="molecule type" value="Genomic_DNA"/>
</dbReference>
<dbReference type="Proteomes" id="UP000619536">
    <property type="component" value="Unassembled WGS sequence"/>
</dbReference>
<evidence type="ECO:0000259" key="2">
    <source>
        <dbReference type="PROSITE" id="PS50994"/>
    </source>
</evidence>
<dbReference type="GO" id="GO:0015074">
    <property type="term" value="P:DNA integration"/>
    <property type="evidence" value="ECO:0007669"/>
    <property type="project" value="InterPro"/>
</dbReference>
<keyword evidence="4" id="KW-1185">Reference proteome</keyword>
<accession>A0A8J3EZ02</accession>
<dbReference type="NCBIfam" id="NF033516">
    <property type="entry name" value="transpos_IS3"/>
    <property type="match status" value="1"/>
</dbReference>
<feature type="domain" description="Integrase catalytic" evidence="2">
    <location>
        <begin position="66"/>
        <end position="220"/>
    </location>
</feature>
<dbReference type="InterPro" id="IPR036397">
    <property type="entry name" value="RNaseH_sf"/>
</dbReference>